<reference evidence="5 7" key="2">
    <citation type="journal article" date="2014" name="BMC Genomics">
        <title>An improved genome release (version Mt4.0) for the model legume Medicago truncatula.</title>
        <authorList>
            <person name="Tang H."/>
            <person name="Krishnakumar V."/>
            <person name="Bidwell S."/>
            <person name="Rosen B."/>
            <person name="Chan A."/>
            <person name="Zhou S."/>
            <person name="Gentzbittel L."/>
            <person name="Childs K.L."/>
            <person name="Yandell M."/>
            <person name="Gundlach H."/>
            <person name="Mayer K.F."/>
            <person name="Schwartz D.C."/>
            <person name="Town C.D."/>
        </authorList>
    </citation>
    <scope>GENOME REANNOTATION</scope>
    <source>
        <strain evidence="5">A17</strain>
        <strain evidence="6 7">cv. Jemalong A17</strain>
    </source>
</reference>
<dbReference type="EnsemblPlants" id="KEH22989">
    <property type="protein sequence ID" value="KEH22989"/>
    <property type="gene ID" value="MTR_7g063460"/>
</dbReference>
<reference evidence="5 7" key="1">
    <citation type="journal article" date="2011" name="Nature">
        <title>The Medicago genome provides insight into the evolution of rhizobial symbioses.</title>
        <authorList>
            <person name="Young N.D."/>
            <person name="Debelle F."/>
            <person name="Oldroyd G.E."/>
            <person name="Geurts R."/>
            <person name="Cannon S.B."/>
            <person name="Udvardi M.K."/>
            <person name="Benedito V.A."/>
            <person name="Mayer K.F."/>
            <person name="Gouzy J."/>
            <person name="Schoof H."/>
            <person name="Van de Peer Y."/>
            <person name="Proost S."/>
            <person name="Cook D.R."/>
            <person name="Meyers B.C."/>
            <person name="Spannagl M."/>
            <person name="Cheung F."/>
            <person name="De Mita S."/>
            <person name="Krishnakumar V."/>
            <person name="Gundlach H."/>
            <person name="Zhou S."/>
            <person name="Mudge J."/>
            <person name="Bharti A.K."/>
            <person name="Murray J.D."/>
            <person name="Naoumkina M.A."/>
            <person name="Rosen B."/>
            <person name="Silverstein K.A."/>
            <person name="Tang H."/>
            <person name="Rombauts S."/>
            <person name="Zhao P.X."/>
            <person name="Zhou P."/>
            <person name="Barbe V."/>
            <person name="Bardou P."/>
            <person name="Bechner M."/>
            <person name="Bellec A."/>
            <person name="Berger A."/>
            <person name="Berges H."/>
            <person name="Bidwell S."/>
            <person name="Bisseling T."/>
            <person name="Choisne N."/>
            <person name="Couloux A."/>
            <person name="Denny R."/>
            <person name="Deshpande S."/>
            <person name="Dai X."/>
            <person name="Doyle J.J."/>
            <person name="Dudez A.M."/>
            <person name="Farmer A.D."/>
            <person name="Fouteau S."/>
            <person name="Franken C."/>
            <person name="Gibelin C."/>
            <person name="Gish J."/>
            <person name="Goldstein S."/>
            <person name="Gonzalez A.J."/>
            <person name="Green P.J."/>
            <person name="Hallab A."/>
            <person name="Hartog M."/>
            <person name="Hua A."/>
            <person name="Humphray S.J."/>
            <person name="Jeong D.H."/>
            <person name="Jing Y."/>
            <person name="Jocker A."/>
            <person name="Kenton S.M."/>
            <person name="Kim D.J."/>
            <person name="Klee K."/>
            <person name="Lai H."/>
            <person name="Lang C."/>
            <person name="Lin S."/>
            <person name="Macmil S.L."/>
            <person name="Magdelenat G."/>
            <person name="Matthews L."/>
            <person name="McCorrison J."/>
            <person name="Monaghan E.L."/>
            <person name="Mun J.H."/>
            <person name="Najar F.Z."/>
            <person name="Nicholson C."/>
            <person name="Noirot C."/>
            <person name="O'Bleness M."/>
            <person name="Paule C.R."/>
            <person name="Poulain J."/>
            <person name="Prion F."/>
            <person name="Qin B."/>
            <person name="Qu C."/>
            <person name="Retzel E.F."/>
            <person name="Riddle C."/>
            <person name="Sallet E."/>
            <person name="Samain S."/>
            <person name="Samson N."/>
            <person name="Sanders I."/>
            <person name="Saurat O."/>
            <person name="Scarpelli C."/>
            <person name="Schiex T."/>
            <person name="Segurens B."/>
            <person name="Severin A.J."/>
            <person name="Sherrier D.J."/>
            <person name="Shi R."/>
            <person name="Sims S."/>
            <person name="Singer S.R."/>
            <person name="Sinharoy S."/>
            <person name="Sterck L."/>
            <person name="Viollet A."/>
            <person name="Wang B.B."/>
            <person name="Wang K."/>
            <person name="Wang M."/>
            <person name="Wang X."/>
            <person name="Warfsmann J."/>
            <person name="Weissenbach J."/>
            <person name="White D.D."/>
            <person name="White J.D."/>
            <person name="Wiley G.B."/>
            <person name="Wincker P."/>
            <person name="Xing Y."/>
            <person name="Yang L."/>
            <person name="Yao Z."/>
            <person name="Ying F."/>
            <person name="Zhai J."/>
            <person name="Zhou L."/>
            <person name="Zuber A."/>
            <person name="Denarie J."/>
            <person name="Dixon R.A."/>
            <person name="May G.D."/>
            <person name="Schwartz D.C."/>
            <person name="Rogers J."/>
            <person name="Quetier F."/>
            <person name="Town C.D."/>
            <person name="Roe B.A."/>
        </authorList>
    </citation>
    <scope>NUCLEOTIDE SEQUENCE [LARGE SCALE GENOMIC DNA]</scope>
    <source>
        <strain evidence="5">A17</strain>
        <strain evidence="6 7">cv. Jemalong A17</strain>
    </source>
</reference>
<evidence type="ECO:0000313" key="5">
    <source>
        <dbReference type="EMBL" id="KEH22989.1"/>
    </source>
</evidence>
<sequence>MTYHHRLTKQDALNGSKERKPEIMSSIMGIKFKHPNFAIRKCVKVQLTKNGKKTLALQDSCLNYIEDEDVDMIIGFRRKGSDKVSECS</sequence>
<evidence type="ECO:0000256" key="2">
    <source>
        <dbReference type="ARBA" id="ARBA00022980"/>
    </source>
</evidence>
<dbReference type="InterPro" id="IPR006032">
    <property type="entry name" value="Ribosomal_uS12"/>
</dbReference>
<keyword evidence="2 4" id="KW-0689">Ribosomal protein</keyword>
<evidence type="ECO:0000313" key="6">
    <source>
        <dbReference type="EnsemblPlants" id="KEH22989"/>
    </source>
</evidence>
<accession>A0A072TZP0</accession>
<keyword evidence="7" id="KW-1185">Reference proteome</keyword>
<dbReference type="Pfam" id="PF00164">
    <property type="entry name" value="Ribosom_S12_S23"/>
    <property type="match status" value="1"/>
</dbReference>
<dbReference type="GO" id="GO:0006412">
    <property type="term" value="P:translation"/>
    <property type="evidence" value="ECO:0000318"/>
    <property type="project" value="GO_Central"/>
</dbReference>
<dbReference type="InterPro" id="IPR012340">
    <property type="entry name" value="NA-bd_OB-fold"/>
</dbReference>
<protein>
    <submittedName>
        <fullName evidence="5">Ribosomal protein S12/S23 family protein</fullName>
    </submittedName>
</protein>
<dbReference type="PIRSF" id="PIRSF002133">
    <property type="entry name" value="Ribosomal_S12/S23"/>
    <property type="match status" value="1"/>
</dbReference>
<evidence type="ECO:0000256" key="3">
    <source>
        <dbReference type="ARBA" id="ARBA00023274"/>
    </source>
</evidence>
<dbReference type="AlphaFoldDB" id="A0A072TZP0"/>
<proteinExistence type="inferred from homology"/>
<evidence type="ECO:0000256" key="1">
    <source>
        <dbReference type="ARBA" id="ARBA00005657"/>
    </source>
</evidence>
<dbReference type="HOGENOM" id="CLU_2472502_0_0_1"/>
<dbReference type="GO" id="GO:0022627">
    <property type="term" value="C:cytosolic small ribosomal subunit"/>
    <property type="evidence" value="ECO:0000318"/>
    <property type="project" value="GO_Central"/>
</dbReference>
<dbReference type="Proteomes" id="UP000002051">
    <property type="component" value="Unassembled WGS sequence"/>
</dbReference>
<dbReference type="GO" id="GO:0003735">
    <property type="term" value="F:structural constituent of ribosome"/>
    <property type="evidence" value="ECO:0000318"/>
    <property type="project" value="GO_Central"/>
</dbReference>
<comment type="similarity">
    <text evidence="1 4">Belongs to the universal ribosomal protein uS12 family.</text>
</comment>
<name>A0A072TZP0_MEDTR</name>
<evidence type="ECO:0000256" key="4">
    <source>
        <dbReference type="RuleBase" id="RU003622"/>
    </source>
</evidence>
<reference evidence="6" key="3">
    <citation type="submission" date="2015-04" db="UniProtKB">
        <authorList>
            <consortium name="EnsemblPlants"/>
        </authorList>
    </citation>
    <scope>IDENTIFICATION</scope>
    <source>
        <strain evidence="6">cv. Jemalong A17</strain>
    </source>
</reference>
<dbReference type="GO" id="GO:0005840">
    <property type="term" value="C:ribosome"/>
    <property type="evidence" value="ECO:0000318"/>
    <property type="project" value="GO_Central"/>
</dbReference>
<dbReference type="STRING" id="3880.A0A072TZP0"/>
<keyword evidence="3 4" id="KW-0687">Ribonucleoprotein</keyword>
<dbReference type="EMBL" id="CM001223">
    <property type="protein sequence ID" value="KEH22989.1"/>
    <property type="molecule type" value="Genomic_DNA"/>
</dbReference>
<dbReference type="Gene3D" id="2.40.50.140">
    <property type="entry name" value="Nucleic acid-binding proteins"/>
    <property type="match status" value="1"/>
</dbReference>
<organism evidence="5 7">
    <name type="scientific">Medicago truncatula</name>
    <name type="common">Barrel medic</name>
    <name type="synonym">Medicago tribuloides</name>
    <dbReference type="NCBI Taxonomy" id="3880"/>
    <lineage>
        <taxon>Eukaryota</taxon>
        <taxon>Viridiplantae</taxon>
        <taxon>Streptophyta</taxon>
        <taxon>Embryophyta</taxon>
        <taxon>Tracheophyta</taxon>
        <taxon>Spermatophyta</taxon>
        <taxon>Magnoliopsida</taxon>
        <taxon>eudicotyledons</taxon>
        <taxon>Gunneridae</taxon>
        <taxon>Pentapetalae</taxon>
        <taxon>rosids</taxon>
        <taxon>fabids</taxon>
        <taxon>Fabales</taxon>
        <taxon>Fabaceae</taxon>
        <taxon>Papilionoideae</taxon>
        <taxon>50 kb inversion clade</taxon>
        <taxon>NPAAA clade</taxon>
        <taxon>Hologalegina</taxon>
        <taxon>IRL clade</taxon>
        <taxon>Trifolieae</taxon>
        <taxon>Medicago</taxon>
    </lineage>
</organism>
<dbReference type="PANTHER" id="PTHR11652">
    <property type="entry name" value="30S RIBOSOMAL PROTEIN S12 FAMILY MEMBER"/>
    <property type="match status" value="1"/>
</dbReference>
<gene>
    <name evidence="5" type="ordered locus">MTR_7g063460</name>
</gene>
<evidence type="ECO:0000313" key="7">
    <source>
        <dbReference type="Proteomes" id="UP000002051"/>
    </source>
</evidence>
<dbReference type="SUPFAM" id="SSF50249">
    <property type="entry name" value="Nucleic acid-binding proteins"/>
    <property type="match status" value="1"/>
</dbReference>